<comment type="caution">
    <text evidence="18">The sequence shown here is derived from an EMBL/GenBank/DDBJ whole genome shotgun (WGS) entry which is preliminary data.</text>
</comment>
<comment type="similarity">
    <text evidence="2">Belongs to the mitochondrial Rho GTPase family.</text>
</comment>
<keyword evidence="3 15" id="KW-0812">Transmembrane</keyword>
<evidence type="ECO:0000256" key="1">
    <source>
        <dbReference type="ARBA" id="ARBA00004200"/>
    </source>
</evidence>
<feature type="region of interest" description="Disordered" evidence="14">
    <location>
        <begin position="1"/>
        <end position="40"/>
    </location>
</feature>
<feature type="compositionally biased region" description="Basic and acidic residues" evidence="14">
    <location>
        <begin position="1"/>
        <end position="13"/>
    </location>
</feature>
<feature type="domain" description="Miro" evidence="17">
    <location>
        <begin position="447"/>
        <end position="609"/>
    </location>
</feature>
<dbReference type="InterPro" id="IPR002048">
    <property type="entry name" value="EF_hand_dom"/>
</dbReference>
<protein>
    <recommendedName>
        <fullName evidence="20">Mitochondrial Rho GTPase</fullName>
    </recommendedName>
</protein>
<evidence type="ECO:0000256" key="10">
    <source>
        <dbReference type="ARBA" id="ARBA00022989"/>
    </source>
</evidence>
<feature type="transmembrane region" description="Helical" evidence="15">
    <location>
        <begin position="1040"/>
        <end position="1059"/>
    </location>
</feature>
<keyword evidence="11" id="KW-0496">Mitochondrion</keyword>
<dbReference type="PANTHER" id="PTHR46819:SF1">
    <property type="entry name" value="EF-HAND CALCIUM-BINDING DOMAIN-CONTAINING PROTEIN 7"/>
    <property type="match status" value="1"/>
</dbReference>
<dbReference type="Gene3D" id="1.10.238.10">
    <property type="entry name" value="EF-hand"/>
    <property type="match status" value="2"/>
</dbReference>
<evidence type="ECO:0000256" key="9">
    <source>
        <dbReference type="ARBA" id="ARBA00022837"/>
    </source>
</evidence>
<gene>
    <name evidence="18" type="primary">A01g502950.1_BraROA</name>
    <name evidence="18" type="ORF">IGI04_001637</name>
</gene>
<evidence type="ECO:0000256" key="14">
    <source>
        <dbReference type="SAM" id="MobiDB-lite"/>
    </source>
</evidence>
<evidence type="ECO:0000256" key="4">
    <source>
        <dbReference type="ARBA" id="ARBA00022723"/>
    </source>
</evidence>
<comment type="subcellular location">
    <subcellularLocation>
        <location evidence="1">Mitochondrion outer membrane</location>
        <topology evidence="1">Single-pass type IV membrane protein</topology>
    </subcellularLocation>
</comment>
<keyword evidence="6" id="KW-0547">Nucleotide-binding</keyword>
<evidence type="ECO:0000256" key="13">
    <source>
        <dbReference type="ARBA" id="ARBA00023136"/>
    </source>
</evidence>
<keyword evidence="12" id="KW-0342">GTP-binding</keyword>
<dbReference type="InterPro" id="IPR020860">
    <property type="entry name" value="MIRO_dom"/>
</dbReference>
<keyword evidence="13 15" id="KW-0472">Membrane</keyword>
<dbReference type="InterPro" id="IPR052266">
    <property type="entry name" value="Miro-EF-hand_domain"/>
</dbReference>
<dbReference type="Proteomes" id="UP000823674">
    <property type="component" value="Chromosome A01"/>
</dbReference>
<dbReference type="SMART" id="SM00175">
    <property type="entry name" value="RAB"/>
    <property type="match status" value="1"/>
</dbReference>
<evidence type="ECO:0000313" key="18">
    <source>
        <dbReference type="EMBL" id="KAG5414070.1"/>
    </source>
</evidence>
<dbReference type="InterPro" id="IPR027417">
    <property type="entry name" value="P-loop_NTPase"/>
</dbReference>
<dbReference type="InterPro" id="IPR018247">
    <property type="entry name" value="EF_Hand_1_Ca_BS"/>
</dbReference>
<keyword evidence="9" id="KW-0106">Calcium</keyword>
<dbReference type="InterPro" id="IPR013187">
    <property type="entry name" value="F-box-assoc_dom_typ3"/>
</dbReference>
<dbReference type="PANTHER" id="PTHR46819">
    <property type="entry name" value="EF-HAND CALCIUM-BINDING DOMAIN-CONTAINING PROTEIN 7"/>
    <property type="match status" value="1"/>
</dbReference>
<dbReference type="Pfam" id="PF08268">
    <property type="entry name" value="FBA_3"/>
    <property type="match status" value="1"/>
</dbReference>
<feature type="domain" description="EF-hand" evidence="16">
    <location>
        <begin position="746"/>
        <end position="781"/>
    </location>
</feature>
<evidence type="ECO:0000259" key="17">
    <source>
        <dbReference type="PROSITE" id="PS51423"/>
    </source>
</evidence>
<dbReference type="Pfam" id="PF00646">
    <property type="entry name" value="F-box"/>
    <property type="match status" value="1"/>
</dbReference>
<dbReference type="InterPro" id="IPR013567">
    <property type="entry name" value="EF_hand_assoc_2"/>
</dbReference>
<evidence type="ECO:0000256" key="6">
    <source>
        <dbReference type="ARBA" id="ARBA00022741"/>
    </source>
</evidence>
<evidence type="ECO:0000256" key="11">
    <source>
        <dbReference type="ARBA" id="ARBA00023128"/>
    </source>
</evidence>
<dbReference type="NCBIfam" id="TIGR01640">
    <property type="entry name" value="F_box_assoc_1"/>
    <property type="match status" value="1"/>
</dbReference>
<accession>A0ABQ7NVF2</accession>
<evidence type="ECO:0000256" key="7">
    <source>
        <dbReference type="ARBA" id="ARBA00022787"/>
    </source>
</evidence>
<organism evidence="18 19">
    <name type="scientific">Brassica rapa subsp. trilocularis</name>
    <dbReference type="NCBI Taxonomy" id="1813537"/>
    <lineage>
        <taxon>Eukaryota</taxon>
        <taxon>Viridiplantae</taxon>
        <taxon>Streptophyta</taxon>
        <taxon>Embryophyta</taxon>
        <taxon>Tracheophyta</taxon>
        <taxon>Spermatophyta</taxon>
        <taxon>Magnoliopsida</taxon>
        <taxon>eudicotyledons</taxon>
        <taxon>Gunneridae</taxon>
        <taxon>Pentapetalae</taxon>
        <taxon>rosids</taxon>
        <taxon>malvids</taxon>
        <taxon>Brassicales</taxon>
        <taxon>Brassicaceae</taxon>
        <taxon>Brassiceae</taxon>
        <taxon>Brassica</taxon>
    </lineage>
</organism>
<dbReference type="Pfam" id="PF00071">
    <property type="entry name" value="Ras"/>
    <property type="match status" value="1"/>
</dbReference>
<dbReference type="Pfam" id="PF08355">
    <property type="entry name" value="EF_assoc_1"/>
    <property type="match status" value="1"/>
</dbReference>
<feature type="compositionally biased region" description="Acidic residues" evidence="14">
    <location>
        <begin position="22"/>
        <end position="31"/>
    </location>
</feature>
<evidence type="ECO:0000256" key="5">
    <source>
        <dbReference type="ARBA" id="ARBA00022737"/>
    </source>
</evidence>
<dbReference type="Gene3D" id="3.40.50.300">
    <property type="entry name" value="P-loop containing nucleotide triphosphate hydrolases"/>
    <property type="match status" value="2"/>
</dbReference>
<evidence type="ECO:0000256" key="12">
    <source>
        <dbReference type="ARBA" id="ARBA00023134"/>
    </source>
</evidence>
<name>A0ABQ7NVF2_BRACM</name>
<proteinExistence type="inferred from homology"/>
<evidence type="ECO:0000313" key="19">
    <source>
        <dbReference type="Proteomes" id="UP000823674"/>
    </source>
</evidence>
<dbReference type="Pfam" id="PF08356">
    <property type="entry name" value="EF_assoc_2"/>
    <property type="match status" value="1"/>
</dbReference>
<dbReference type="SMART" id="SM00174">
    <property type="entry name" value="RHO"/>
    <property type="match status" value="1"/>
</dbReference>
<reference evidence="18 19" key="1">
    <citation type="submission" date="2021-03" db="EMBL/GenBank/DDBJ databases">
        <authorList>
            <person name="King G.J."/>
            <person name="Bancroft I."/>
            <person name="Baten A."/>
            <person name="Bloomfield J."/>
            <person name="Borpatragohain P."/>
            <person name="He Z."/>
            <person name="Irish N."/>
            <person name="Irwin J."/>
            <person name="Liu K."/>
            <person name="Mauleon R.P."/>
            <person name="Moore J."/>
            <person name="Morris R."/>
            <person name="Ostergaard L."/>
            <person name="Wang B."/>
            <person name="Wells R."/>
        </authorList>
    </citation>
    <scope>NUCLEOTIDE SEQUENCE [LARGE SCALE GENOMIC DNA]</scope>
    <source>
        <strain evidence="18">R-o-18</strain>
        <tissue evidence="18">Leaf</tissue>
    </source>
</reference>
<dbReference type="PROSITE" id="PS50222">
    <property type="entry name" value="EF_HAND_2"/>
    <property type="match status" value="1"/>
</dbReference>
<evidence type="ECO:0000259" key="16">
    <source>
        <dbReference type="PROSITE" id="PS50222"/>
    </source>
</evidence>
<evidence type="ECO:0000256" key="3">
    <source>
        <dbReference type="ARBA" id="ARBA00022692"/>
    </source>
</evidence>
<feature type="domain" description="Miro" evidence="17">
    <location>
        <begin position="854"/>
        <end position="1020"/>
    </location>
</feature>
<keyword evidence="8" id="KW-0378">Hydrolase</keyword>
<keyword evidence="19" id="KW-1185">Reference proteome</keyword>
<dbReference type="PROSITE" id="PS00018">
    <property type="entry name" value="EF_HAND_1"/>
    <property type="match status" value="2"/>
</dbReference>
<dbReference type="EMBL" id="JADBGQ010000001">
    <property type="protein sequence ID" value="KAG5414070.1"/>
    <property type="molecule type" value="Genomic_DNA"/>
</dbReference>
<keyword evidence="4" id="KW-0479">Metal-binding</keyword>
<dbReference type="InterPro" id="IPR017451">
    <property type="entry name" value="F-box-assoc_interact_dom"/>
</dbReference>
<dbReference type="InterPro" id="IPR013566">
    <property type="entry name" value="EF_hand_assoc_1"/>
</dbReference>
<dbReference type="SUPFAM" id="SSF47473">
    <property type="entry name" value="EF-hand"/>
    <property type="match status" value="1"/>
</dbReference>
<dbReference type="InterPro" id="IPR011992">
    <property type="entry name" value="EF-hand-dom_pair"/>
</dbReference>
<dbReference type="InterPro" id="IPR001806">
    <property type="entry name" value="Small_GTPase"/>
</dbReference>
<evidence type="ECO:0000256" key="15">
    <source>
        <dbReference type="SAM" id="Phobius"/>
    </source>
</evidence>
<keyword evidence="5" id="KW-0677">Repeat</keyword>
<dbReference type="InterPro" id="IPR001810">
    <property type="entry name" value="F-box_dom"/>
</dbReference>
<evidence type="ECO:0000256" key="8">
    <source>
        <dbReference type="ARBA" id="ARBA00022801"/>
    </source>
</evidence>
<dbReference type="PRINTS" id="PR00449">
    <property type="entry name" value="RASTRNSFRMNG"/>
</dbReference>
<keyword evidence="7" id="KW-1000">Mitochondrion outer membrane</keyword>
<dbReference type="SUPFAM" id="SSF52540">
    <property type="entry name" value="P-loop containing nucleoside triphosphate hydrolases"/>
    <property type="match status" value="2"/>
</dbReference>
<keyword evidence="10 15" id="KW-1133">Transmembrane helix</keyword>
<evidence type="ECO:0008006" key="20">
    <source>
        <dbReference type="Google" id="ProtNLM"/>
    </source>
</evidence>
<evidence type="ECO:0000256" key="2">
    <source>
        <dbReference type="ARBA" id="ARBA00007981"/>
    </source>
</evidence>
<dbReference type="PROSITE" id="PS51423">
    <property type="entry name" value="MIRO"/>
    <property type="match status" value="2"/>
</dbReference>
<sequence length="1062" mass="118653">MSSRGDSKSKGKEVSQGLSENTLDDADEDSDVNQQSHGARKQNKKFFDSLDIDHQAIPNDLVSQIIGKLPIKSAIRFCSVSPNWSRVICRDIAYSWSQASKKPRILLTAIGDYRMPHNRVYYSVCQNSHPQGWELEKAKLPGFERSLLYLCKPVRGSTISYERRGEAAICNPSWGIFRPLPDLRVTGLKKYNTTLFHLGYDDQMGIFKVLCVGSSPPKPFQFRVLSIVDQPWTWRIIGGNTNWDSVNYRRIPGAGYSGVFVNRKIYFQAGVSALICFDVISEELGRITVPEGVQIKANSLMLVNNKLGFVDTLSIWIFEEETWVRLQYSIPSELPPSNKCLGTIAQDVFVFISSVWFDDPLTVFRYHASTQLLDVMQFDDPVGKWWGCSPNIKAFIDYIDSPYPDYYGRMPQAIPERRLEEKGVGIPLLQFLLARYSAATVDCPGSPKSVRIVVVGEKGTGKSSLIVAAASHSLPPIVPHVLPDTKLHLELPVTIVDTSSRPEDRNTVAKELGNADAVVLTFECERPETLERLSTYWLPRLRRLEVEVPIIVAGCKLDLRDDNNPVSLEQVMSPIMHEFREIETFIECSALKQLQAQEVFCYAQERALHPTGPLFDQESQSLKPRCVIALKRIFILCDRDRDGALSEAELNDFQVKCFDAPLQPSEFEGFMRAVQEKLPVGVNERGLTVTGFLFLHEFSIEKGRLDTTWTVLRKFGYNNDIRLADELCPPSLFKRAPDQSVELTDVAIEFLKGMYVLFDDDGDNNLTPQEIDDLFSTAPESPWTEAPYVDAAEKTAVGGLSSDAFLSLWSLMTTLEPARSVKLLIYIGFSGEPSSAIRLTRRRRLDRKNQRCERKVFQCFVFGPNNAGKSAVLNCFLGRSHADNPGSTAYAANMVDESGGSKKTLVMREIPEDGAKGIFSSKESLAACDIALFVYDSSDESSRKRATELLVEAATHGEATGHEVPCLMVSARGDLDSFPISIQESTWVTQDMGIEPPVSISFKLGDFSYFFRKILTAAQHPHLSIPETEAGKAVKRFNRLINLVSIGAAAVVFGLVAAARKR</sequence>